<comment type="caution">
    <text evidence="2">The sequence shown here is derived from an EMBL/GenBank/DDBJ whole genome shotgun (WGS) entry which is preliminary data.</text>
</comment>
<dbReference type="EMBL" id="JAUTXT010000017">
    <property type="protein sequence ID" value="KAK3674964.1"/>
    <property type="molecule type" value="Genomic_DNA"/>
</dbReference>
<proteinExistence type="predicted"/>
<evidence type="ECO:0000313" key="2">
    <source>
        <dbReference type="EMBL" id="KAK3674964.1"/>
    </source>
</evidence>
<dbReference type="PANTHER" id="PTHR34612:SF2">
    <property type="entry name" value="GLYCOSIDE HYDROLASE 131 CATALYTIC N-TERMINAL DOMAIN-CONTAINING PROTEIN"/>
    <property type="match status" value="1"/>
</dbReference>
<protein>
    <recommendedName>
        <fullName evidence="1">Glycoside hydrolase 131 catalytic N-terminal domain-containing protein</fullName>
    </recommendedName>
</protein>
<evidence type="ECO:0000313" key="3">
    <source>
        <dbReference type="Proteomes" id="UP001274830"/>
    </source>
</evidence>
<name>A0AAE0WNA6_9PEZI</name>
<feature type="domain" description="Glycoside hydrolase 131 catalytic N-terminal" evidence="1">
    <location>
        <begin position="4"/>
        <end position="129"/>
    </location>
</feature>
<dbReference type="Proteomes" id="UP001274830">
    <property type="component" value="Unassembled WGS sequence"/>
</dbReference>
<dbReference type="AlphaFoldDB" id="A0AAE0WNA6"/>
<dbReference type="Pfam" id="PF18271">
    <property type="entry name" value="GH131_N"/>
    <property type="match status" value="1"/>
</dbReference>
<evidence type="ECO:0000259" key="1">
    <source>
        <dbReference type="Pfam" id="PF18271"/>
    </source>
</evidence>
<keyword evidence="3" id="KW-1185">Reference proteome</keyword>
<organism evidence="2 3">
    <name type="scientific">Recurvomyces mirabilis</name>
    <dbReference type="NCBI Taxonomy" id="574656"/>
    <lineage>
        <taxon>Eukaryota</taxon>
        <taxon>Fungi</taxon>
        <taxon>Dikarya</taxon>
        <taxon>Ascomycota</taxon>
        <taxon>Pezizomycotina</taxon>
        <taxon>Dothideomycetes</taxon>
        <taxon>Dothideomycetidae</taxon>
        <taxon>Mycosphaerellales</taxon>
        <taxon>Teratosphaeriaceae</taxon>
        <taxon>Recurvomyces</taxon>
    </lineage>
</organism>
<gene>
    <name evidence="2" type="ORF">LTR78_005308</name>
</gene>
<dbReference type="PANTHER" id="PTHR34612">
    <property type="entry name" value="GH131_N DOMAIN-CONTAINING PROTEIN"/>
    <property type="match status" value="1"/>
</dbReference>
<dbReference type="InterPro" id="IPR041524">
    <property type="entry name" value="GH131_N"/>
</dbReference>
<accession>A0AAE0WNA6</accession>
<sequence>MKTGTPYNNATKGKIPATQTLRIESSTNGGVSETTLFETYYTLNDWHNFALELDFNQNTITGYYSKNHDALKVVIPTKANNNAGGGLYHFGILKLPASGTGNGSVTISGYQPSGINEGQYYGGIFIEDTSAQPVTTSVSSSGWKL</sequence>
<reference evidence="2" key="1">
    <citation type="submission" date="2023-07" db="EMBL/GenBank/DDBJ databases">
        <title>Black Yeasts Isolated from many extreme environments.</title>
        <authorList>
            <person name="Coleine C."/>
            <person name="Stajich J.E."/>
            <person name="Selbmann L."/>
        </authorList>
    </citation>
    <scope>NUCLEOTIDE SEQUENCE</scope>
    <source>
        <strain evidence="2">CCFEE 5485</strain>
    </source>
</reference>
<dbReference type="Gene3D" id="2.60.120.1160">
    <property type="match status" value="1"/>
</dbReference>